<dbReference type="InterPro" id="IPR018873">
    <property type="entry name" value="KilA-N_DNA-bd_domain"/>
</dbReference>
<dbReference type="PATRIC" id="fig|851.8.peg.150"/>
<proteinExistence type="predicted"/>
<evidence type="ECO:0000259" key="1">
    <source>
        <dbReference type="Pfam" id="PF10543"/>
    </source>
</evidence>
<organism evidence="2 3">
    <name type="scientific">Fusobacterium nucleatum</name>
    <dbReference type="NCBI Taxonomy" id="851"/>
    <lineage>
        <taxon>Bacteria</taxon>
        <taxon>Fusobacteriati</taxon>
        <taxon>Fusobacteriota</taxon>
        <taxon>Fusobacteriia</taxon>
        <taxon>Fusobacteriales</taxon>
        <taxon>Fusobacteriaceae</taxon>
        <taxon>Fusobacterium</taxon>
    </lineage>
</organism>
<dbReference type="AlphaFoldDB" id="A0A133PCB1"/>
<comment type="caution">
    <text evidence="2">The sequence shown here is derived from an EMBL/GenBank/DDBJ whole genome shotgun (WGS) entry which is preliminary data.</text>
</comment>
<dbReference type="Proteomes" id="UP000070401">
    <property type="component" value="Unassembled WGS sequence"/>
</dbReference>
<evidence type="ECO:0000313" key="3">
    <source>
        <dbReference type="Proteomes" id="UP000070401"/>
    </source>
</evidence>
<feature type="domain" description="KilA-N DNA-binding" evidence="1">
    <location>
        <begin position="15"/>
        <end position="105"/>
    </location>
</feature>
<dbReference type="RefSeq" id="WP_060797716.1">
    <property type="nucleotide sequence ID" value="NZ_KQ956618.1"/>
</dbReference>
<reference evidence="3" key="1">
    <citation type="submission" date="2016-01" db="EMBL/GenBank/DDBJ databases">
        <authorList>
            <person name="Mitreva M."/>
            <person name="Pepin K.H."/>
            <person name="Mihindukulasuriya K.A."/>
            <person name="Fulton R."/>
            <person name="Fronick C."/>
            <person name="O'Laughlin M."/>
            <person name="Miner T."/>
            <person name="Herter B."/>
            <person name="Rosa B.A."/>
            <person name="Cordes M."/>
            <person name="Tomlinson C."/>
            <person name="Wollam A."/>
            <person name="Palsikar V.B."/>
            <person name="Mardis E.R."/>
            <person name="Wilson R.K."/>
        </authorList>
    </citation>
    <scope>NUCLEOTIDE SEQUENCE [LARGE SCALE GENOMIC DNA]</scope>
    <source>
        <strain evidence="3">MJR7757B</strain>
    </source>
</reference>
<keyword evidence="3" id="KW-1185">Reference proteome</keyword>
<dbReference type="EMBL" id="LRPY01000017">
    <property type="protein sequence ID" value="KXA26150.1"/>
    <property type="molecule type" value="Genomic_DNA"/>
</dbReference>
<accession>A0A133PCB1</accession>
<gene>
    <name evidence="2" type="ORF">HMPREF3221_00152</name>
</gene>
<name>A0A133PCB1_FUSNU</name>
<evidence type="ECO:0000313" key="2">
    <source>
        <dbReference type="EMBL" id="KXA26150.1"/>
    </source>
</evidence>
<sequence>MENKLVKINNVELGIKEYKKERVVTVWDIAKVHSREPREITQQFNRNKDKFILNEDYFKISSKEFLASFKTIQSSESQSVIQDFIPNNVKEIVLFTESGYLMLVKTFTDDLSWEIQRQLVKGYFKLKELKSSVDKDKRLEIMEKNANVRMAKMLKSLIPFSKSERYKEILVSEATKVLTGRELIPPPEVEAKTITATQIAEKLGVSVQKIGIISNKYNLKTEQNGYWVHEKAKYCNKEIPNFRYFEHMIDEFKKYI</sequence>
<dbReference type="Pfam" id="PF10543">
    <property type="entry name" value="ORF6N"/>
    <property type="match status" value="1"/>
</dbReference>
<protein>
    <submittedName>
        <fullName evidence="2">Toxin-antitoxin system, toxin component, Bro domain protein</fullName>
    </submittedName>
</protein>